<dbReference type="RefSeq" id="WP_076516327.1">
    <property type="nucleotide sequence ID" value="NZ_FTOH01000007.1"/>
</dbReference>
<dbReference type="PROSITE" id="PS51257">
    <property type="entry name" value="PROKAR_LIPOPROTEIN"/>
    <property type="match status" value="1"/>
</dbReference>
<evidence type="ECO:0000313" key="1">
    <source>
        <dbReference type="EMBL" id="SIS98200.1"/>
    </source>
</evidence>
<gene>
    <name evidence="1" type="ORF">SAMN05421686_10745</name>
</gene>
<organism evidence="1 2">
    <name type="scientific">Thalassolituus maritimus</name>
    <dbReference type="NCBI Taxonomy" id="484498"/>
    <lineage>
        <taxon>Bacteria</taxon>
        <taxon>Pseudomonadati</taxon>
        <taxon>Pseudomonadota</taxon>
        <taxon>Gammaproteobacteria</taxon>
        <taxon>Oceanospirillales</taxon>
        <taxon>Oceanospirillaceae</taxon>
        <taxon>Thalassolituus</taxon>
    </lineage>
</organism>
<dbReference type="Proteomes" id="UP000185639">
    <property type="component" value="Unassembled WGS sequence"/>
</dbReference>
<dbReference type="Pfam" id="PF06291">
    <property type="entry name" value="Lambda_Bor"/>
    <property type="match status" value="1"/>
</dbReference>
<name>A0A1N7NIS9_9GAMM</name>
<protein>
    <submittedName>
        <fullName evidence="1">Bor protein</fullName>
    </submittedName>
</protein>
<evidence type="ECO:0000313" key="2">
    <source>
        <dbReference type="Proteomes" id="UP000185639"/>
    </source>
</evidence>
<reference evidence="2" key="1">
    <citation type="submission" date="2017-01" db="EMBL/GenBank/DDBJ databases">
        <authorList>
            <person name="Varghese N."/>
            <person name="Submissions S."/>
        </authorList>
    </citation>
    <scope>NUCLEOTIDE SEQUENCE [LARGE SCALE GENOMIC DNA]</scope>
    <source>
        <strain evidence="2">DSM 24913</strain>
    </source>
</reference>
<proteinExistence type="predicted"/>
<sequence length="98" mass="10509">MVKFLSAVVCSLVVTGCATQTFYINEEAEQKDFANLQGQSHFFLFGVGQENTVNAAEVCGGADKVVKVQSSTSVIDGVIALFTSGLYTPESKRVYCSK</sequence>
<dbReference type="InterPro" id="IPR010438">
    <property type="entry name" value="Lambda_Bor"/>
</dbReference>
<dbReference type="STRING" id="484498.SAMN05421686_10745"/>
<dbReference type="EMBL" id="FTOH01000007">
    <property type="protein sequence ID" value="SIS98200.1"/>
    <property type="molecule type" value="Genomic_DNA"/>
</dbReference>
<accession>A0A1N7NIS9</accession>
<dbReference type="AlphaFoldDB" id="A0A1N7NIS9"/>
<keyword evidence="2" id="KW-1185">Reference proteome</keyword>
<dbReference type="OrthoDB" id="332829at2"/>